<keyword evidence="3" id="KW-0560">Oxidoreductase</keyword>
<evidence type="ECO:0000256" key="3">
    <source>
        <dbReference type="ARBA" id="ARBA00023002"/>
    </source>
</evidence>
<proteinExistence type="predicted"/>
<dbReference type="InterPro" id="IPR036661">
    <property type="entry name" value="Luciferase-like_sf"/>
</dbReference>
<dbReference type="Proteomes" id="UP000318186">
    <property type="component" value="Unassembled WGS sequence"/>
</dbReference>
<dbReference type="PANTHER" id="PTHR30011">
    <property type="entry name" value="ALKANESULFONATE MONOOXYGENASE-RELATED"/>
    <property type="match status" value="1"/>
</dbReference>
<evidence type="ECO:0000256" key="2">
    <source>
        <dbReference type="ARBA" id="ARBA00022643"/>
    </source>
</evidence>
<dbReference type="GO" id="GO:0016705">
    <property type="term" value="F:oxidoreductase activity, acting on paired donors, with incorporation or reduction of molecular oxygen"/>
    <property type="evidence" value="ECO:0007669"/>
    <property type="project" value="InterPro"/>
</dbReference>
<dbReference type="PANTHER" id="PTHR30011:SF16">
    <property type="entry name" value="C2H2 FINGER DOMAIN TRANSCRIPTION FACTOR (EUROFUNG)-RELATED"/>
    <property type="match status" value="1"/>
</dbReference>
<dbReference type="InterPro" id="IPR011251">
    <property type="entry name" value="Luciferase-like_dom"/>
</dbReference>
<evidence type="ECO:0000313" key="7">
    <source>
        <dbReference type="Proteomes" id="UP000318186"/>
    </source>
</evidence>
<dbReference type="InterPro" id="IPR051260">
    <property type="entry name" value="Diverse_substr_monoxygenases"/>
</dbReference>
<dbReference type="EMBL" id="VIWW01000001">
    <property type="protein sequence ID" value="TWG04432.1"/>
    <property type="molecule type" value="Genomic_DNA"/>
</dbReference>
<accession>A0A561UYJ1</accession>
<gene>
    <name evidence="6" type="ORF">FHX80_112880</name>
</gene>
<evidence type="ECO:0000256" key="1">
    <source>
        <dbReference type="ARBA" id="ARBA00022630"/>
    </source>
</evidence>
<dbReference type="SUPFAM" id="SSF51679">
    <property type="entry name" value="Bacterial luciferase-like"/>
    <property type="match status" value="1"/>
</dbReference>
<sequence>MRLSTVILPIHRWSKGQQIWRRAEDLGFHAAYTYDHLSWRSFRDEPWFGAVPTLTAAATVTHSMRLGTLVTSPNFRHPVTLAKELISLDDISGGRITLGIGAGGNGFDATALGQEQWTPRERADRFAEFVPLLDRLLTEDAVTDQGAHYSAEEARNIPGCAQRPRLPFAVAATGPRGLKLAARYGQAWVTTGDPQLFEEGTPEQSVEALRGQIEKLGKACAEIDRDVADLDKILLTGFTPDRNGPLQSVDAFVDFAGRHRELGFTEIVLHWPIPNSDFATSQDAFEKIATEASMQLG</sequence>
<keyword evidence="2" id="KW-0288">FMN</keyword>
<organism evidence="6 7">
    <name type="scientific">Streptomyces brevispora</name>
    <dbReference type="NCBI Taxonomy" id="887462"/>
    <lineage>
        <taxon>Bacteria</taxon>
        <taxon>Bacillati</taxon>
        <taxon>Actinomycetota</taxon>
        <taxon>Actinomycetes</taxon>
        <taxon>Kitasatosporales</taxon>
        <taxon>Streptomycetaceae</taxon>
        <taxon>Streptomyces</taxon>
    </lineage>
</organism>
<comment type="caution">
    <text evidence="6">The sequence shown here is derived from an EMBL/GenBank/DDBJ whole genome shotgun (WGS) entry which is preliminary data.</text>
</comment>
<dbReference type="Pfam" id="PF00296">
    <property type="entry name" value="Bac_luciferase"/>
    <property type="match status" value="1"/>
</dbReference>
<dbReference type="RefSeq" id="WP_145764573.1">
    <property type="nucleotide sequence ID" value="NZ_VIWW01000001.1"/>
</dbReference>
<keyword evidence="1" id="KW-0285">Flavoprotein</keyword>
<name>A0A561UYJ1_9ACTN</name>
<dbReference type="AlphaFoldDB" id="A0A561UYJ1"/>
<dbReference type="Gene3D" id="3.20.20.30">
    <property type="entry name" value="Luciferase-like domain"/>
    <property type="match status" value="1"/>
</dbReference>
<evidence type="ECO:0000256" key="4">
    <source>
        <dbReference type="ARBA" id="ARBA00023033"/>
    </source>
</evidence>
<protein>
    <submittedName>
        <fullName evidence="6">Luciferase-like monooxygenase</fullName>
    </submittedName>
</protein>
<reference evidence="6 7" key="1">
    <citation type="submission" date="2019-06" db="EMBL/GenBank/DDBJ databases">
        <title>Sequencing the genomes of 1000 actinobacteria strains.</title>
        <authorList>
            <person name="Klenk H.-P."/>
        </authorList>
    </citation>
    <scope>NUCLEOTIDE SEQUENCE [LARGE SCALE GENOMIC DNA]</scope>
    <source>
        <strain evidence="6 7">DSM 42059</strain>
    </source>
</reference>
<dbReference type="OrthoDB" id="7374740at2"/>
<dbReference type="GO" id="GO:0004497">
    <property type="term" value="F:monooxygenase activity"/>
    <property type="evidence" value="ECO:0007669"/>
    <property type="project" value="UniProtKB-KW"/>
</dbReference>
<evidence type="ECO:0000259" key="5">
    <source>
        <dbReference type="Pfam" id="PF00296"/>
    </source>
</evidence>
<feature type="domain" description="Luciferase-like" evidence="5">
    <location>
        <begin position="13"/>
        <end position="210"/>
    </location>
</feature>
<keyword evidence="4 6" id="KW-0503">Monooxygenase</keyword>
<evidence type="ECO:0000313" key="6">
    <source>
        <dbReference type="EMBL" id="TWG04432.1"/>
    </source>
</evidence>